<evidence type="ECO:0000313" key="8">
    <source>
        <dbReference type="Proteomes" id="UP000032221"/>
    </source>
</evidence>
<comment type="caution">
    <text evidence="7">The sequence shown here is derived from an EMBL/GenBank/DDBJ whole genome shotgun (WGS) entry which is preliminary data.</text>
</comment>
<dbReference type="STRING" id="280871.TL10_22920"/>
<keyword evidence="3" id="KW-1133">Transmembrane helix</keyword>
<evidence type="ECO:0000256" key="4">
    <source>
        <dbReference type="ARBA" id="ARBA00023136"/>
    </source>
</evidence>
<feature type="region of interest" description="Disordered" evidence="5">
    <location>
        <begin position="29"/>
        <end position="52"/>
    </location>
</feature>
<evidence type="ECO:0000256" key="6">
    <source>
        <dbReference type="SAM" id="SignalP"/>
    </source>
</evidence>
<evidence type="ECO:0000313" key="7">
    <source>
        <dbReference type="EMBL" id="KIU14722.1"/>
    </source>
</evidence>
<dbReference type="PANTHER" id="PTHR30168">
    <property type="entry name" value="PUTATIVE MEMBRANE PROTEIN YPFJ"/>
    <property type="match status" value="1"/>
</dbReference>
<dbReference type="EMBL" id="JXST01000038">
    <property type="protein sequence ID" value="KIU14722.1"/>
    <property type="molecule type" value="Genomic_DNA"/>
</dbReference>
<dbReference type="InterPro" id="IPR007343">
    <property type="entry name" value="Uncharacterised_pept_Zn_put"/>
</dbReference>
<evidence type="ECO:0000256" key="3">
    <source>
        <dbReference type="ARBA" id="ARBA00022989"/>
    </source>
</evidence>
<dbReference type="PANTHER" id="PTHR30168:SF0">
    <property type="entry name" value="INNER MEMBRANE PROTEIN"/>
    <property type="match status" value="1"/>
</dbReference>
<feature type="chain" id="PRO_5002242861" evidence="6">
    <location>
        <begin position="23"/>
        <end position="454"/>
    </location>
</feature>
<dbReference type="PATRIC" id="fig|280871.6.peg.4745"/>
<comment type="subcellular location">
    <subcellularLocation>
        <location evidence="1">Membrane</location>
        <topology evidence="1">Single-pass membrane protein</topology>
    </subcellularLocation>
</comment>
<keyword evidence="6" id="KW-0732">Signal</keyword>
<dbReference type="PROSITE" id="PS51257">
    <property type="entry name" value="PROKAR_LIPOPROTEIN"/>
    <property type="match status" value="1"/>
</dbReference>
<keyword evidence="2" id="KW-0812">Transmembrane</keyword>
<dbReference type="GO" id="GO:0016020">
    <property type="term" value="C:membrane"/>
    <property type="evidence" value="ECO:0007669"/>
    <property type="project" value="UniProtKB-SubCell"/>
</dbReference>
<name>A0A0D1L904_9MYCO</name>
<sequence length="454" mass="48759">MGMHRALWRASALLAVCTLAVAGCGEKQLKPQAGSSSTTKPMAPPAEIHGDASDPVNKIVAQAIGNIESYWKSEFPKLYEKDYTPVKGGFYAVDPKKGPVPPCADSPADVAGNAFYCSKGDDVAWDATGLLPDLQKKFGDFVIPLVLAHEWGHAIQARANFQGETVTKEIQADCFAGAWAAHAKDIYNVSANDMDYALAGFLFLRDEPGTAKHDLSAHGSGFDRVSSFRTGFGKGPKACADYRNGDPVVVELPFNDAADQASGGEAPYDAIIDGVPADLEDYFTQLIPELTDGKYDWTPLKAPRKIDPDKVPDCGGKSMKGSVLYYCVDDDYVGFDNVKTMPDIYDSGGDFSVATLIATQYGLAALIRMGQPQDSKQTSLRADCLAGSWAASILLHNRPNSRYSLSPGDLDKAVAALLLYRTDGGDVQHHGQGTERIDAYHRGVYDGAKPCLTL</sequence>
<evidence type="ECO:0000256" key="2">
    <source>
        <dbReference type="ARBA" id="ARBA00022692"/>
    </source>
</evidence>
<gene>
    <name evidence="7" type="ORF">TL10_22920</name>
</gene>
<reference evidence="7 8" key="1">
    <citation type="submission" date="2015-01" db="EMBL/GenBank/DDBJ databases">
        <title>Genome sequence of Mycobacterium llatzerense and Mycobacterium immunogenum recovered from brain abscess.</title>
        <authorList>
            <person name="Greninger A.L."/>
            <person name="Langelier C."/>
            <person name="Cunningham G."/>
            <person name="Chiu C.Y."/>
            <person name="Miller S."/>
        </authorList>
    </citation>
    <scope>NUCLEOTIDE SEQUENCE [LARGE SCALE GENOMIC DNA]</scope>
    <source>
        <strain evidence="7 8">CLUC14</strain>
    </source>
</reference>
<organism evidence="7 8">
    <name type="scientific">Mycolicibacterium llatzerense</name>
    <dbReference type="NCBI Taxonomy" id="280871"/>
    <lineage>
        <taxon>Bacteria</taxon>
        <taxon>Bacillati</taxon>
        <taxon>Actinomycetota</taxon>
        <taxon>Actinomycetes</taxon>
        <taxon>Mycobacteriales</taxon>
        <taxon>Mycobacteriaceae</taxon>
        <taxon>Mycolicibacterium</taxon>
    </lineage>
</organism>
<keyword evidence="4" id="KW-0472">Membrane</keyword>
<keyword evidence="8" id="KW-1185">Reference proteome</keyword>
<proteinExistence type="predicted"/>
<dbReference type="AlphaFoldDB" id="A0A0D1L904"/>
<protein>
    <submittedName>
        <fullName evidence="7">Peptidase</fullName>
    </submittedName>
</protein>
<dbReference type="Proteomes" id="UP000032221">
    <property type="component" value="Unassembled WGS sequence"/>
</dbReference>
<dbReference type="Pfam" id="PF04228">
    <property type="entry name" value="Zn_peptidase"/>
    <property type="match status" value="1"/>
</dbReference>
<dbReference type="OrthoDB" id="5168289at2"/>
<accession>A0A0D1L904</accession>
<evidence type="ECO:0000256" key="1">
    <source>
        <dbReference type="ARBA" id="ARBA00004167"/>
    </source>
</evidence>
<evidence type="ECO:0000256" key="5">
    <source>
        <dbReference type="SAM" id="MobiDB-lite"/>
    </source>
</evidence>
<dbReference type="RefSeq" id="WP_043987489.1">
    <property type="nucleotide sequence ID" value="NZ_BAAARC010000008.1"/>
</dbReference>
<feature type="signal peptide" evidence="6">
    <location>
        <begin position="1"/>
        <end position="22"/>
    </location>
</feature>